<sequence>MLFWDKYDAVIVAASGQGAGPGAGARGERGQVCPSSPFMAVKDAGGDRYKHRPNVTTRHGEVHSAYTAIEFKPSGSKERSQPLSRLSSFSLLTSMRFKLERNKKN</sequence>
<keyword evidence="2" id="KW-1185">Reference proteome</keyword>
<evidence type="ECO:0000313" key="2">
    <source>
        <dbReference type="Proteomes" id="UP000299102"/>
    </source>
</evidence>
<proteinExistence type="predicted"/>
<dbReference type="EMBL" id="BGZK01001388">
    <property type="protein sequence ID" value="GBP78842.1"/>
    <property type="molecule type" value="Genomic_DNA"/>
</dbReference>
<dbReference type="AlphaFoldDB" id="A0A4C1YV86"/>
<comment type="caution">
    <text evidence="1">The sequence shown here is derived from an EMBL/GenBank/DDBJ whole genome shotgun (WGS) entry which is preliminary data.</text>
</comment>
<reference evidence="1 2" key="1">
    <citation type="journal article" date="2019" name="Commun. Biol.">
        <title>The bagworm genome reveals a unique fibroin gene that provides high tensile strength.</title>
        <authorList>
            <person name="Kono N."/>
            <person name="Nakamura H."/>
            <person name="Ohtoshi R."/>
            <person name="Tomita M."/>
            <person name="Numata K."/>
            <person name="Arakawa K."/>
        </authorList>
    </citation>
    <scope>NUCLEOTIDE SEQUENCE [LARGE SCALE GENOMIC DNA]</scope>
</reference>
<dbReference type="Proteomes" id="UP000299102">
    <property type="component" value="Unassembled WGS sequence"/>
</dbReference>
<gene>
    <name evidence="1" type="ORF">EVAR_103403_1</name>
</gene>
<protein>
    <submittedName>
        <fullName evidence="1">Uncharacterized protein</fullName>
    </submittedName>
</protein>
<accession>A0A4C1YV86</accession>
<name>A0A4C1YV86_EUMVA</name>
<organism evidence="1 2">
    <name type="scientific">Eumeta variegata</name>
    <name type="common">Bagworm moth</name>
    <name type="synonym">Eumeta japonica</name>
    <dbReference type="NCBI Taxonomy" id="151549"/>
    <lineage>
        <taxon>Eukaryota</taxon>
        <taxon>Metazoa</taxon>
        <taxon>Ecdysozoa</taxon>
        <taxon>Arthropoda</taxon>
        <taxon>Hexapoda</taxon>
        <taxon>Insecta</taxon>
        <taxon>Pterygota</taxon>
        <taxon>Neoptera</taxon>
        <taxon>Endopterygota</taxon>
        <taxon>Lepidoptera</taxon>
        <taxon>Glossata</taxon>
        <taxon>Ditrysia</taxon>
        <taxon>Tineoidea</taxon>
        <taxon>Psychidae</taxon>
        <taxon>Oiketicinae</taxon>
        <taxon>Eumeta</taxon>
    </lineage>
</organism>
<evidence type="ECO:0000313" key="1">
    <source>
        <dbReference type="EMBL" id="GBP78842.1"/>
    </source>
</evidence>